<organism evidence="19 20">
    <name type="scientific">Periophthalmus magnuspinnatus</name>
    <dbReference type="NCBI Taxonomy" id="409849"/>
    <lineage>
        <taxon>Eukaryota</taxon>
        <taxon>Metazoa</taxon>
        <taxon>Chordata</taxon>
        <taxon>Craniata</taxon>
        <taxon>Vertebrata</taxon>
        <taxon>Euteleostomi</taxon>
        <taxon>Actinopterygii</taxon>
        <taxon>Neopterygii</taxon>
        <taxon>Teleostei</taxon>
        <taxon>Neoteleostei</taxon>
        <taxon>Acanthomorphata</taxon>
        <taxon>Gobiaria</taxon>
        <taxon>Gobiiformes</taxon>
        <taxon>Gobioidei</taxon>
        <taxon>Gobiidae</taxon>
        <taxon>Oxudercinae</taxon>
        <taxon>Periophthalmus</taxon>
    </lineage>
</organism>
<dbReference type="InterPro" id="IPR034752">
    <property type="entry name" value="Mis18"/>
</dbReference>
<keyword evidence="11" id="KW-0832">Ubl conjugation</keyword>
<evidence type="ECO:0000256" key="4">
    <source>
        <dbReference type="ARBA" id="ARBA00022454"/>
    </source>
</evidence>
<evidence type="ECO:0000256" key="15">
    <source>
        <dbReference type="ARBA" id="ARBA00039650"/>
    </source>
</evidence>
<dbReference type="Pfam" id="PF03226">
    <property type="entry name" value="Yippee-Mis18"/>
    <property type="match status" value="1"/>
</dbReference>
<comment type="subcellular location">
    <subcellularLocation>
        <location evidence="3">Chromosome</location>
        <location evidence="3">Centromere</location>
    </subcellularLocation>
    <subcellularLocation>
        <location evidence="2">Nucleus</location>
    </subcellularLocation>
</comment>
<dbReference type="GO" id="GO:0007059">
    <property type="term" value="P:chromosome segregation"/>
    <property type="evidence" value="ECO:0007669"/>
    <property type="project" value="TreeGrafter"/>
</dbReference>
<evidence type="ECO:0000256" key="2">
    <source>
        <dbReference type="ARBA" id="ARBA00004123"/>
    </source>
</evidence>
<dbReference type="PANTHER" id="PTHR16431">
    <property type="entry name" value="NEUROGENIC PROTEIN MASTERMIND"/>
    <property type="match status" value="1"/>
</dbReference>
<dbReference type="GO" id="GO:0046872">
    <property type="term" value="F:metal ion binding"/>
    <property type="evidence" value="ECO:0007669"/>
    <property type="project" value="UniProtKB-KW"/>
</dbReference>
<accession>A0A3B4AVD2</accession>
<keyword evidence="14" id="KW-0137">Centromere</keyword>
<keyword evidence="9" id="KW-0498">Mitosis</keyword>
<evidence type="ECO:0000256" key="17">
    <source>
        <dbReference type="SAM" id="MobiDB-lite"/>
    </source>
</evidence>
<keyword evidence="4" id="KW-0158">Chromosome</keyword>
<evidence type="ECO:0000259" key="18">
    <source>
        <dbReference type="PROSITE" id="PS51793"/>
    </source>
</evidence>
<protein>
    <recommendedName>
        <fullName evidence="15">Protein Mis18-alpha</fullName>
    </recommendedName>
</protein>
<dbReference type="AlphaFoldDB" id="A0A3B4AVD2"/>
<dbReference type="GO" id="GO:0034080">
    <property type="term" value="P:CENP-A containing chromatin assembly"/>
    <property type="evidence" value="ECO:0007669"/>
    <property type="project" value="TreeGrafter"/>
</dbReference>
<dbReference type="GO" id="GO:0000775">
    <property type="term" value="C:chromosome, centromeric region"/>
    <property type="evidence" value="ECO:0007669"/>
    <property type="project" value="UniProtKB-SubCell"/>
</dbReference>
<evidence type="ECO:0000256" key="3">
    <source>
        <dbReference type="ARBA" id="ARBA00004584"/>
    </source>
</evidence>
<evidence type="ECO:0000256" key="7">
    <source>
        <dbReference type="ARBA" id="ARBA00022618"/>
    </source>
</evidence>
<keyword evidence="5" id="KW-1017">Isopeptide bond</keyword>
<evidence type="ECO:0000256" key="1">
    <source>
        <dbReference type="ARBA" id="ARBA00003694"/>
    </source>
</evidence>
<dbReference type="GO" id="GO:0051301">
    <property type="term" value="P:cell division"/>
    <property type="evidence" value="ECO:0007669"/>
    <property type="project" value="UniProtKB-KW"/>
</dbReference>
<evidence type="ECO:0000256" key="9">
    <source>
        <dbReference type="ARBA" id="ARBA00022776"/>
    </source>
</evidence>
<dbReference type="GO" id="GO:0005634">
    <property type="term" value="C:nucleus"/>
    <property type="evidence" value="ECO:0007669"/>
    <property type="project" value="UniProtKB-SubCell"/>
</dbReference>
<comment type="function">
    <text evidence="1">Required for recruitment of CENPA to centromeres and normal chromosome segregation during mitosis.</text>
</comment>
<evidence type="ECO:0000256" key="13">
    <source>
        <dbReference type="ARBA" id="ARBA00023306"/>
    </source>
</evidence>
<name>A0A3B4AVD2_9GOBI</name>
<keyword evidence="13" id="KW-0131">Cell cycle</keyword>
<feature type="region of interest" description="Disordered" evidence="17">
    <location>
        <begin position="1"/>
        <end position="29"/>
    </location>
</feature>
<keyword evidence="8" id="KW-0479">Metal-binding</keyword>
<feature type="domain" description="Mis18" evidence="18">
    <location>
        <begin position="52"/>
        <end position="150"/>
    </location>
</feature>
<dbReference type="STRING" id="409849.ENSPMGP00000020680"/>
<evidence type="ECO:0000256" key="10">
    <source>
        <dbReference type="ARBA" id="ARBA00022833"/>
    </source>
</evidence>
<evidence type="ECO:0000256" key="16">
    <source>
        <dbReference type="ARBA" id="ARBA00046705"/>
    </source>
</evidence>
<evidence type="ECO:0000313" key="20">
    <source>
        <dbReference type="Proteomes" id="UP000261520"/>
    </source>
</evidence>
<keyword evidence="12" id="KW-0539">Nucleus</keyword>
<evidence type="ECO:0000256" key="11">
    <source>
        <dbReference type="ARBA" id="ARBA00022843"/>
    </source>
</evidence>
<keyword evidence="7" id="KW-0132">Cell division</keyword>
<comment type="subunit">
    <text evidence="16">Homodimer, and heterodimer with OIP5/MIS18B. Identified in a complex containing MIS18A, OIP5/MIS18B, MIS18BP1, RBBP7 and RBBP4.</text>
</comment>
<dbReference type="Ensembl" id="ENSPMGT00000022044.1">
    <property type="protein sequence ID" value="ENSPMGP00000020680.1"/>
    <property type="gene ID" value="ENSPMGG00000016749.1"/>
</dbReference>
<dbReference type="PROSITE" id="PS51793">
    <property type="entry name" value="MIS18"/>
    <property type="match status" value="1"/>
</dbReference>
<evidence type="ECO:0000313" key="19">
    <source>
        <dbReference type="Ensembl" id="ENSPMGP00000020680.1"/>
    </source>
</evidence>
<reference evidence="19" key="1">
    <citation type="submission" date="2025-08" db="UniProtKB">
        <authorList>
            <consortium name="Ensembl"/>
        </authorList>
    </citation>
    <scope>IDENTIFICATION</scope>
</reference>
<keyword evidence="6" id="KW-0597">Phosphoprotein</keyword>
<dbReference type="GO" id="GO:0000785">
    <property type="term" value="C:chromatin"/>
    <property type="evidence" value="ECO:0007669"/>
    <property type="project" value="TreeGrafter"/>
</dbReference>
<evidence type="ECO:0000256" key="6">
    <source>
        <dbReference type="ARBA" id="ARBA00022553"/>
    </source>
</evidence>
<evidence type="ECO:0000256" key="12">
    <source>
        <dbReference type="ARBA" id="ARBA00023242"/>
    </source>
</evidence>
<evidence type="ECO:0000256" key="5">
    <source>
        <dbReference type="ARBA" id="ARBA00022499"/>
    </source>
</evidence>
<evidence type="ECO:0000256" key="14">
    <source>
        <dbReference type="ARBA" id="ARBA00023328"/>
    </source>
</evidence>
<reference evidence="19" key="2">
    <citation type="submission" date="2025-09" db="UniProtKB">
        <authorList>
            <consortium name="Ensembl"/>
        </authorList>
    </citation>
    <scope>IDENTIFICATION</scope>
</reference>
<dbReference type="Proteomes" id="UP000261520">
    <property type="component" value="Unplaced"/>
</dbReference>
<proteinExistence type="predicted"/>
<dbReference type="PANTHER" id="PTHR16431:SF2">
    <property type="entry name" value="PROTEIN MIS18-ALPHA"/>
    <property type="match status" value="1"/>
</dbReference>
<keyword evidence="10" id="KW-0862">Zinc</keyword>
<dbReference type="InterPro" id="IPR004910">
    <property type="entry name" value="Yippee/Mis18/Cereblon"/>
</dbReference>
<evidence type="ECO:0000256" key="8">
    <source>
        <dbReference type="ARBA" id="ARBA00022723"/>
    </source>
</evidence>
<keyword evidence="20" id="KW-1185">Reference proteome</keyword>
<sequence>KTFSRTLSHKSQRNFHNPNKSLDDTFDVSTNPSGFGKKLFERDDEEADDDGPAVFICGKCKIPVGDSFSWAGTEDSQNQILLKKITDNVAVGKEKRKYGPGKKSQCLVSDLICQGCLSVIGMVYSSTPRQLDHKRFIFCLNVADIDSYVLGSANQTLPAEGLDEQPVTLEYRASVERQLKEVNYYLCFSLSPSPGFVCPQRSIFFYKQITYH</sequence>